<dbReference type="InterPro" id="IPR043131">
    <property type="entry name" value="BCAT-like_N"/>
</dbReference>
<dbReference type="RefSeq" id="WP_036179557.1">
    <property type="nucleotide sequence ID" value="NZ_AVCZ01000052.1"/>
</dbReference>
<dbReference type="InterPro" id="IPR043132">
    <property type="entry name" value="BCAT-like_C"/>
</dbReference>
<dbReference type="EMBL" id="JPVQ01000052">
    <property type="protein sequence ID" value="KGR89239.1"/>
    <property type="molecule type" value="Genomic_DNA"/>
</dbReference>
<dbReference type="InterPro" id="IPR001544">
    <property type="entry name" value="Aminotrans_IV"/>
</dbReference>
<dbReference type="GO" id="GO:0003824">
    <property type="term" value="F:catalytic activity"/>
    <property type="evidence" value="ECO:0007669"/>
    <property type="project" value="InterPro"/>
</dbReference>
<gene>
    <name evidence="4" type="ORF">CD30_17475</name>
</gene>
<keyword evidence="3" id="KW-0663">Pyridoxal phosphate</keyword>
<dbReference type="SUPFAM" id="SSF56752">
    <property type="entry name" value="D-aminoacid aminotransferase-like PLP-dependent enzymes"/>
    <property type="match status" value="1"/>
</dbReference>
<comment type="caution">
    <text evidence="4">The sequence shown here is derived from an EMBL/GenBank/DDBJ whole genome shotgun (WGS) entry which is preliminary data.</text>
</comment>
<comment type="similarity">
    <text evidence="2">Belongs to the class-IV pyridoxal-phosphate-dependent aminotransferase family.</text>
</comment>
<organism evidence="4 5">
    <name type="scientific">Ureibacillus massiliensis 4400831 = CIP 108448 = CCUG 49529</name>
    <dbReference type="NCBI Taxonomy" id="1211035"/>
    <lineage>
        <taxon>Bacteria</taxon>
        <taxon>Bacillati</taxon>
        <taxon>Bacillota</taxon>
        <taxon>Bacilli</taxon>
        <taxon>Bacillales</taxon>
        <taxon>Caryophanaceae</taxon>
        <taxon>Ureibacillus</taxon>
    </lineage>
</organism>
<dbReference type="Pfam" id="PF01063">
    <property type="entry name" value="Aminotran_4"/>
    <property type="match status" value="1"/>
</dbReference>
<evidence type="ECO:0000313" key="5">
    <source>
        <dbReference type="Proteomes" id="UP000030595"/>
    </source>
</evidence>
<proteinExistence type="inferred from homology"/>
<reference evidence="4 5" key="1">
    <citation type="submission" date="2014-02" db="EMBL/GenBank/DDBJ databases">
        <title>Draft genome sequence of Lysinibacillus massiliensis CCUG 49529.</title>
        <authorList>
            <person name="Zhang F."/>
            <person name="Wang G."/>
            <person name="Zhang L."/>
        </authorList>
    </citation>
    <scope>NUCLEOTIDE SEQUENCE [LARGE SCALE GENOMIC DNA]</scope>
    <source>
        <strain evidence="4 5">CCUG 49529</strain>
    </source>
</reference>
<protein>
    <recommendedName>
        <fullName evidence="6">4-amino-4-deoxychorismate lyase</fullName>
    </recommendedName>
</protein>
<dbReference type="InterPro" id="IPR036038">
    <property type="entry name" value="Aminotransferase-like"/>
</dbReference>
<dbReference type="Gene3D" id="3.20.10.10">
    <property type="entry name" value="D-amino Acid Aminotransferase, subunit A, domain 2"/>
    <property type="match status" value="1"/>
</dbReference>
<evidence type="ECO:0000256" key="2">
    <source>
        <dbReference type="ARBA" id="ARBA00009320"/>
    </source>
</evidence>
<dbReference type="AlphaFoldDB" id="A0A0A3IWS4"/>
<dbReference type="PANTHER" id="PTHR42743">
    <property type="entry name" value="AMINO-ACID AMINOTRANSFERASE"/>
    <property type="match status" value="1"/>
</dbReference>
<dbReference type="GO" id="GO:0046394">
    <property type="term" value="P:carboxylic acid biosynthetic process"/>
    <property type="evidence" value="ECO:0007669"/>
    <property type="project" value="UniProtKB-ARBA"/>
</dbReference>
<evidence type="ECO:0000256" key="1">
    <source>
        <dbReference type="ARBA" id="ARBA00001933"/>
    </source>
</evidence>
<dbReference type="Proteomes" id="UP000030595">
    <property type="component" value="Unassembled WGS sequence"/>
</dbReference>
<sequence length="277" mass="32296">MILWMDGQFIEEEQDIKISPFDHGYLYGLNFFKTFRTYKGKVVLFQEHYGRLISTLNEYRIKMPYTIRELMEIIKEMTNKANGRDGKILLNISAGNQNKTLQFQSKYSEPNVIIFYESLEERKRGLVKSGRWLKTKKDPAKYNNKYLGSLEIDNIEEVEGFFTTPKGYITDGLHSNIFWVKDQILYTPDSILGIEEGVIRQWVIQTAKILGYRVIEGVFFPKELETAFECFITNSVDEIVPISNIGRAKFLGENGPLYQQLHQAYIDEILKTIREAI</sequence>
<dbReference type="OrthoDB" id="9805628at2"/>
<dbReference type="Gene3D" id="3.30.470.10">
    <property type="match status" value="1"/>
</dbReference>
<evidence type="ECO:0008006" key="6">
    <source>
        <dbReference type="Google" id="ProtNLM"/>
    </source>
</evidence>
<name>A0A0A3IWS4_9BACL</name>
<accession>A0A0A3IWS4</accession>
<dbReference type="GO" id="GO:0005829">
    <property type="term" value="C:cytosol"/>
    <property type="evidence" value="ECO:0007669"/>
    <property type="project" value="TreeGrafter"/>
</dbReference>
<evidence type="ECO:0000256" key="3">
    <source>
        <dbReference type="ARBA" id="ARBA00022898"/>
    </source>
</evidence>
<comment type="cofactor">
    <cofactor evidence="1">
        <name>pyridoxal 5'-phosphate</name>
        <dbReference type="ChEBI" id="CHEBI:597326"/>
    </cofactor>
</comment>
<evidence type="ECO:0000313" key="4">
    <source>
        <dbReference type="EMBL" id="KGR89239.1"/>
    </source>
</evidence>
<dbReference type="eggNOG" id="COG0115">
    <property type="taxonomic scope" value="Bacteria"/>
</dbReference>
<dbReference type="PANTHER" id="PTHR42743:SF11">
    <property type="entry name" value="AMINODEOXYCHORISMATE LYASE"/>
    <property type="match status" value="1"/>
</dbReference>
<dbReference type="InterPro" id="IPR050571">
    <property type="entry name" value="Class-IV_PLP-Dep_Aminotrnsfr"/>
</dbReference>
<keyword evidence="5" id="KW-1185">Reference proteome</keyword>